<reference evidence="1 2" key="1">
    <citation type="journal article" date="2022" name="Hortic Res">
        <title>A haplotype resolved chromosomal level avocado genome allows analysis of novel avocado genes.</title>
        <authorList>
            <person name="Nath O."/>
            <person name="Fletcher S.J."/>
            <person name="Hayward A."/>
            <person name="Shaw L.M."/>
            <person name="Masouleh A.K."/>
            <person name="Furtado A."/>
            <person name="Henry R.J."/>
            <person name="Mitter N."/>
        </authorList>
    </citation>
    <scope>NUCLEOTIDE SEQUENCE [LARGE SCALE GENOMIC DNA]</scope>
    <source>
        <strain evidence="2">cv. Hass</strain>
    </source>
</reference>
<dbReference type="EMBL" id="CM056815">
    <property type="protein sequence ID" value="KAJ8631587.1"/>
    <property type="molecule type" value="Genomic_DNA"/>
</dbReference>
<proteinExistence type="predicted"/>
<name>A0ACC2LDK0_PERAE</name>
<protein>
    <submittedName>
        <fullName evidence="1">Uncharacterized protein</fullName>
    </submittedName>
</protein>
<gene>
    <name evidence="1" type="ORF">MRB53_024910</name>
</gene>
<evidence type="ECO:0000313" key="1">
    <source>
        <dbReference type="EMBL" id="KAJ8631587.1"/>
    </source>
</evidence>
<accession>A0ACC2LDK0</accession>
<organism evidence="1 2">
    <name type="scientific">Persea americana</name>
    <name type="common">Avocado</name>
    <dbReference type="NCBI Taxonomy" id="3435"/>
    <lineage>
        <taxon>Eukaryota</taxon>
        <taxon>Viridiplantae</taxon>
        <taxon>Streptophyta</taxon>
        <taxon>Embryophyta</taxon>
        <taxon>Tracheophyta</taxon>
        <taxon>Spermatophyta</taxon>
        <taxon>Magnoliopsida</taxon>
        <taxon>Magnoliidae</taxon>
        <taxon>Laurales</taxon>
        <taxon>Lauraceae</taxon>
        <taxon>Persea</taxon>
    </lineage>
</organism>
<dbReference type="Proteomes" id="UP001234297">
    <property type="component" value="Chromosome 7"/>
</dbReference>
<comment type="caution">
    <text evidence="1">The sequence shown here is derived from an EMBL/GenBank/DDBJ whole genome shotgun (WGS) entry which is preliminary data.</text>
</comment>
<keyword evidence="2" id="KW-1185">Reference proteome</keyword>
<evidence type="ECO:0000313" key="2">
    <source>
        <dbReference type="Proteomes" id="UP001234297"/>
    </source>
</evidence>
<sequence>MPSTLSPFQTFLPSQIAFSMPLLGEATKRAPTGGDKTCTAGSFSLPSIHSRTSSGQDLQCRSSGSMQSSKS</sequence>